<dbReference type="PANTHER" id="PTHR23517">
    <property type="entry name" value="RESISTANCE PROTEIN MDTM, PUTATIVE-RELATED-RELATED"/>
    <property type="match status" value="1"/>
</dbReference>
<dbReference type="Pfam" id="PF07690">
    <property type="entry name" value="MFS_1"/>
    <property type="match status" value="1"/>
</dbReference>
<proteinExistence type="predicted"/>
<dbReference type="InterPro" id="IPR050171">
    <property type="entry name" value="MFS_Transporters"/>
</dbReference>
<feature type="transmembrane region" description="Helical" evidence="7">
    <location>
        <begin position="75"/>
        <end position="91"/>
    </location>
</feature>
<organism evidence="8 9">
    <name type="scientific">Chromobacterium rhizoryzae</name>
    <dbReference type="NCBI Taxonomy" id="1778675"/>
    <lineage>
        <taxon>Bacteria</taxon>
        <taxon>Pseudomonadati</taxon>
        <taxon>Pseudomonadota</taxon>
        <taxon>Betaproteobacteria</taxon>
        <taxon>Neisseriales</taxon>
        <taxon>Chromobacteriaceae</taxon>
        <taxon>Chromobacterium</taxon>
    </lineage>
</organism>
<feature type="transmembrane region" description="Helical" evidence="7">
    <location>
        <begin position="137"/>
        <end position="158"/>
    </location>
</feature>
<feature type="transmembrane region" description="Helical" evidence="7">
    <location>
        <begin position="372"/>
        <end position="390"/>
    </location>
</feature>
<protein>
    <submittedName>
        <fullName evidence="8">MFS transporter</fullName>
    </submittedName>
</protein>
<dbReference type="AlphaFoldDB" id="A0AAD0RWM2"/>
<dbReference type="KEGG" id="crz:D1345_06190"/>
<comment type="subcellular location">
    <subcellularLocation>
        <location evidence="1">Cell membrane</location>
        <topology evidence="1">Multi-pass membrane protein</topology>
    </subcellularLocation>
</comment>
<dbReference type="EMBL" id="CP031968">
    <property type="protein sequence ID" value="AXT45793.1"/>
    <property type="molecule type" value="Genomic_DNA"/>
</dbReference>
<keyword evidence="2" id="KW-0813">Transport</keyword>
<keyword evidence="4 7" id="KW-0812">Transmembrane</keyword>
<dbReference type="Gene3D" id="1.20.1250.20">
    <property type="entry name" value="MFS general substrate transporter like domains"/>
    <property type="match status" value="2"/>
</dbReference>
<feature type="transmembrane region" description="Helical" evidence="7">
    <location>
        <begin position="248"/>
        <end position="267"/>
    </location>
</feature>
<feature type="transmembrane region" description="Helical" evidence="7">
    <location>
        <begin position="279"/>
        <end position="297"/>
    </location>
</feature>
<gene>
    <name evidence="8" type="ORF">D1345_06190</name>
</gene>
<feature type="transmembrane region" description="Helical" evidence="7">
    <location>
        <begin position="12"/>
        <end position="33"/>
    </location>
</feature>
<keyword evidence="5 7" id="KW-1133">Transmembrane helix</keyword>
<dbReference type="SUPFAM" id="SSF103473">
    <property type="entry name" value="MFS general substrate transporter"/>
    <property type="match status" value="1"/>
</dbReference>
<evidence type="ECO:0000256" key="5">
    <source>
        <dbReference type="ARBA" id="ARBA00022989"/>
    </source>
</evidence>
<dbReference type="InterPro" id="IPR036259">
    <property type="entry name" value="MFS_trans_sf"/>
</dbReference>
<evidence type="ECO:0000313" key="8">
    <source>
        <dbReference type="EMBL" id="AXT45793.1"/>
    </source>
</evidence>
<dbReference type="GO" id="GO:0005886">
    <property type="term" value="C:plasma membrane"/>
    <property type="evidence" value="ECO:0007669"/>
    <property type="project" value="UniProtKB-SubCell"/>
</dbReference>
<keyword evidence="9" id="KW-1185">Reference proteome</keyword>
<feature type="transmembrane region" description="Helical" evidence="7">
    <location>
        <begin position="97"/>
        <end position="116"/>
    </location>
</feature>
<feature type="transmembrane region" description="Helical" evidence="7">
    <location>
        <begin position="164"/>
        <end position="184"/>
    </location>
</feature>
<keyword evidence="3" id="KW-1003">Cell membrane</keyword>
<evidence type="ECO:0000256" key="3">
    <source>
        <dbReference type="ARBA" id="ARBA00022475"/>
    </source>
</evidence>
<evidence type="ECO:0000313" key="9">
    <source>
        <dbReference type="Proteomes" id="UP000259465"/>
    </source>
</evidence>
<feature type="transmembrane region" description="Helical" evidence="7">
    <location>
        <begin position="336"/>
        <end position="360"/>
    </location>
</feature>
<keyword evidence="6 7" id="KW-0472">Membrane</keyword>
<evidence type="ECO:0000256" key="2">
    <source>
        <dbReference type="ARBA" id="ARBA00022448"/>
    </source>
</evidence>
<evidence type="ECO:0000256" key="1">
    <source>
        <dbReference type="ARBA" id="ARBA00004651"/>
    </source>
</evidence>
<dbReference type="InterPro" id="IPR011701">
    <property type="entry name" value="MFS"/>
</dbReference>
<accession>A0AAD0RWM2</accession>
<evidence type="ECO:0000256" key="4">
    <source>
        <dbReference type="ARBA" id="ARBA00022692"/>
    </source>
</evidence>
<dbReference type="Proteomes" id="UP000259465">
    <property type="component" value="Chromosome"/>
</dbReference>
<dbReference type="PANTHER" id="PTHR23517:SF2">
    <property type="entry name" value="MULTIDRUG RESISTANCE PROTEIN MDTH"/>
    <property type="match status" value="1"/>
</dbReference>
<evidence type="ECO:0000256" key="7">
    <source>
        <dbReference type="SAM" id="Phobius"/>
    </source>
</evidence>
<feature type="transmembrane region" description="Helical" evidence="7">
    <location>
        <begin position="45"/>
        <end position="63"/>
    </location>
</feature>
<dbReference type="GO" id="GO:0022857">
    <property type="term" value="F:transmembrane transporter activity"/>
    <property type="evidence" value="ECO:0007669"/>
    <property type="project" value="InterPro"/>
</dbReference>
<reference evidence="8 9" key="1">
    <citation type="submission" date="2018-08" db="EMBL/GenBank/DDBJ databases">
        <title>Complete genome sequence of JP2-74.</title>
        <authorList>
            <person name="Wu L."/>
        </authorList>
    </citation>
    <scope>NUCLEOTIDE SEQUENCE [LARGE SCALE GENOMIC DNA]</scope>
    <source>
        <strain evidence="8 9">JP2-74</strain>
    </source>
</reference>
<evidence type="ECO:0000256" key="6">
    <source>
        <dbReference type="ARBA" id="ARBA00023136"/>
    </source>
</evidence>
<sequence length="405" mass="43260">MNSHPVRRSVLYITAHYIMTYLGYYGLVSTLVVTLNKAGFRAEQIAMLVILFTLTTKAAKIPLAPWLDRMAATKSVLIGCVMAAAGFMLLYSAKDVYLTACALALSGTGISINALASKQLAAATSDMMENRAKLFSITYIGINIAAAAAAPLALYLAAKGQYQLVLIGIAVSYCVAGVVTFLNFGKLGMKRPGGGAPSFLAYWKLLYVPGIPPFLLINFFCWLLYGQLFNVLALYVSETLAQPGKLGWLYTMNALLVIALQLLVTHLAHRWSGGKPLGIVRSSYATFGLAFIMPFILPGYIGALAFVLVFTFAEMMFAPSMDVLLLSLIGQESRAVAYSVLSISTALGESLGGGMGVAVYRWMADYGHAGQFWLALAGLSLLCIVVAYVLQESSAGLRAQAAGAV</sequence>
<name>A0AAD0RWM2_9NEIS</name>
<feature type="transmembrane region" description="Helical" evidence="7">
    <location>
        <begin position="205"/>
        <end position="228"/>
    </location>
</feature>
<dbReference type="RefSeq" id="WP_118266837.1">
    <property type="nucleotide sequence ID" value="NZ_CP031968.1"/>
</dbReference>
<feature type="transmembrane region" description="Helical" evidence="7">
    <location>
        <begin position="303"/>
        <end position="329"/>
    </location>
</feature>